<sequence length="111" mass="12817">MIQTEKALDMLPHAAEIYEKLDLQNYIQKNFKQASKDDNVDELRVKSGVSLMLYVVKNSKKIKTEMLEIVAIAQENTMEEVKKQPLTKTIETFKNVFADSELVAFFKEAMK</sequence>
<dbReference type="Proteomes" id="UP000322524">
    <property type="component" value="Unassembled WGS sequence"/>
</dbReference>
<dbReference type="RefSeq" id="WP_148987524.1">
    <property type="nucleotide sequence ID" value="NZ_VTEV01000003.1"/>
</dbReference>
<gene>
    <name evidence="1" type="ORF">FZC76_06835</name>
</gene>
<reference evidence="1 2" key="1">
    <citation type="submission" date="2019-08" db="EMBL/GenBank/DDBJ databases">
        <title>Bacillus genomes from the desert of Cuatro Cienegas, Coahuila.</title>
        <authorList>
            <person name="Olmedo-Alvarez G."/>
        </authorList>
    </citation>
    <scope>NUCLEOTIDE SEQUENCE [LARGE SCALE GENOMIC DNA]</scope>
    <source>
        <strain evidence="1 2">CH28_1T</strain>
    </source>
</reference>
<accession>A0A5D4SYX6</accession>
<evidence type="ECO:0000313" key="2">
    <source>
        <dbReference type="Proteomes" id="UP000322524"/>
    </source>
</evidence>
<organism evidence="1 2">
    <name type="scientific">Sutcliffiella horikoshii</name>
    <dbReference type="NCBI Taxonomy" id="79883"/>
    <lineage>
        <taxon>Bacteria</taxon>
        <taxon>Bacillati</taxon>
        <taxon>Bacillota</taxon>
        <taxon>Bacilli</taxon>
        <taxon>Bacillales</taxon>
        <taxon>Bacillaceae</taxon>
        <taxon>Sutcliffiella</taxon>
    </lineage>
</organism>
<dbReference type="AlphaFoldDB" id="A0A5D4SYX6"/>
<evidence type="ECO:0000313" key="1">
    <source>
        <dbReference type="EMBL" id="TYS68657.1"/>
    </source>
</evidence>
<comment type="caution">
    <text evidence="1">The sequence shown here is derived from an EMBL/GenBank/DDBJ whole genome shotgun (WGS) entry which is preliminary data.</text>
</comment>
<name>A0A5D4SYX6_9BACI</name>
<dbReference type="EMBL" id="VTEV01000003">
    <property type="protein sequence ID" value="TYS68657.1"/>
    <property type="molecule type" value="Genomic_DNA"/>
</dbReference>
<proteinExistence type="predicted"/>
<dbReference type="OrthoDB" id="2971552at2"/>
<protein>
    <submittedName>
        <fullName evidence="1">Uncharacterized protein</fullName>
    </submittedName>
</protein>